<dbReference type="InterPro" id="IPR043128">
    <property type="entry name" value="Rev_trsase/Diguanyl_cyclase"/>
</dbReference>
<dbReference type="InterPro" id="IPR053159">
    <property type="entry name" value="Hybrid_Histidine_Kinase"/>
</dbReference>
<dbReference type="InterPro" id="IPR003018">
    <property type="entry name" value="GAF"/>
</dbReference>
<protein>
    <submittedName>
        <fullName evidence="4">Diguanylate cyclase</fullName>
        <ecNumber evidence="4">2.7.7.65</ecNumber>
    </submittedName>
</protein>
<dbReference type="GO" id="GO:0052621">
    <property type="term" value="F:diguanylate cyclase activity"/>
    <property type="evidence" value="ECO:0007669"/>
    <property type="project" value="UniProtKB-EC"/>
</dbReference>
<dbReference type="Gene3D" id="3.40.50.300">
    <property type="entry name" value="P-loop containing nucleotide triphosphate hydrolases"/>
    <property type="match status" value="1"/>
</dbReference>
<comment type="caution">
    <text evidence="4">The sequence shown here is derived from an EMBL/GenBank/DDBJ whole genome shotgun (WGS) entry which is preliminary data.</text>
</comment>
<evidence type="ECO:0000313" key="4">
    <source>
        <dbReference type="EMBL" id="MFC4258025.1"/>
    </source>
</evidence>
<evidence type="ECO:0000256" key="1">
    <source>
        <dbReference type="ARBA" id="ARBA00004167"/>
    </source>
</evidence>
<dbReference type="SMART" id="SM00267">
    <property type="entry name" value="GGDEF"/>
    <property type="match status" value="1"/>
</dbReference>
<keyword evidence="4" id="KW-0548">Nucleotidyltransferase</keyword>
<dbReference type="InterPro" id="IPR000719">
    <property type="entry name" value="Prot_kinase_dom"/>
</dbReference>
<dbReference type="EC" id="2.7.7.65" evidence="4"/>
<dbReference type="EMBL" id="JBHSDI010000001">
    <property type="protein sequence ID" value="MFC4258025.1"/>
    <property type="molecule type" value="Genomic_DNA"/>
</dbReference>
<dbReference type="RefSeq" id="WP_379885360.1">
    <property type="nucleotide sequence ID" value="NZ_JBHSDI010000001.1"/>
</dbReference>
<dbReference type="Gene3D" id="3.30.200.20">
    <property type="entry name" value="Phosphorylase Kinase, domain 1"/>
    <property type="match status" value="1"/>
</dbReference>
<dbReference type="Gene3D" id="1.10.510.10">
    <property type="entry name" value="Transferase(Phosphotransferase) domain 1"/>
    <property type="match status" value="1"/>
</dbReference>
<accession>A0ABV8QER9</accession>
<dbReference type="InterPro" id="IPR000160">
    <property type="entry name" value="GGDEF_dom"/>
</dbReference>
<dbReference type="InterPro" id="IPR029016">
    <property type="entry name" value="GAF-like_dom_sf"/>
</dbReference>
<evidence type="ECO:0000259" key="2">
    <source>
        <dbReference type="PROSITE" id="PS50011"/>
    </source>
</evidence>
<feature type="domain" description="GGDEF" evidence="3">
    <location>
        <begin position="1529"/>
        <end position="1661"/>
    </location>
</feature>
<dbReference type="SUPFAM" id="SSF56112">
    <property type="entry name" value="Protein kinase-like (PK-like)"/>
    <property type="match status" value="1"/>
</dbReference>
<dbReference type="InterPro" id="IPR029787">
    <property type="entry name" value="Nucleotide_cyclase"/>
</dbReference>
<dbReference type="SUPFAM" id="SSF52540">
    <property type="entry name" value="P-loop containing nucleoside triphosphate hydrolases"/>
    <property type="match status" value="1"/>
</dbReference>
<dbReference type="InterPro" id="IPR011009">
    <property type="entry name" value="Kinase-like_dom_sf"/>
</dbReference>
<dbReference type="PROSITE" id="PS50011">
    <property type="entry name" value="PROTEIN_KINASE_DOM"/>
    <property type="match status" value="1"/>
</dbReference>
<dbReference type="Pfam" id="PF00069">
    <property type="entry name" value="Pkinase"/>
    <property type="match status" value="1"/>
</dbReference>
<dbReference type="Gene3D" id="3.30.70.270">
    <property type="match status" value="1"/>
</dbReference>
<sequence>MAATSNAPVQSAEAPAGYRLLEKIAEGGATLIYRGIRESDQQSVVIKTLRADQATRENIAMLQHEADILSGLTGNNIIGLIEQSSIRDLPSLVLEDTGGQSLDQLTTHRRIPLKACVGIGIAVAKALKDVHNGGVVHKDVNPANIVVNPKTNTIRLVDFGIASKYSTEQATMMSPSTVPGTPGYMSPEQTGRMNRLVDYRSDFYSLGATLYELVTGRPLFSAKEPIEWFHCHIARTPTAPADVNSSIPRVLSDLIMKLLAKTAEQRYQSATGLLHDLRECYAQLNTSAAIQDFQLGTRDVPDHFRIPQKLYGREKEVGQLLQAFEAAYDQVSLALVAGRSGIGKSSLINELHKPVTARRGYFIVGKFDLVHRDIPYSGLAVALRDLVQQILTESNERLAEWKLKLEQALGPNGALMTEMLPELKLIMGEQPSVAAVAPMESEQRFRLTLFNFIRVFSCADHPLVLVLDDLQWADSSTMRLADLLVDQVEGDRLMVVGAYRDNEITPDHPLIQTLQQMQGTDVFLTHITLKPLEIPDICRLLADTLLSTSSEVEPLARVIHQKTEGNPFFVEEFLKDQHVRGHIKADPDTGKWVWDIAQLTQQQMTDNVAGLMTRKLDRLPEESLRLLRLASCAGNQFSLSVLSMIAEMSPAKVAKALRIPVEEGLITPISDTYQLTELQQDTDPGRLTVRFAFNHDRIQETAYNLVDQDTRQAAHLEIGRQLLRNLNAVERKEGLFAIVTHLNLAVNLITDDQEKRELCRLNLEAGHRARQAASYPIAYSHFQRAILLLGDQPWDNDYALALSAFSAAAEAAAFVGDQRALKTFLASGLTNARDLLSRVAFHEIEIGHLITQGELPKAIDTALPLLKELGHPYPRHPRKWYVTMRFLRLRSQLKSMNLDTIKEIPDMTSPEHRAAMRIGASIGSASMFAEPLLMPLMCINGAEIALRHGHTPETTTTFSILGMMFAQLMNEPDTGIALGRLSLELSERFNSRRGRAHHLYGSLIQHWKEPVQNTYDNLRLAARYCMENGDFEYAGHASNILEDNMFSGGEELSKVEHLCRHHLAEFRALHMGALLHHHEVRLQMICNLRGQSKHPARLVGEHYDIEKMLPQHQAARDLSLVDHVTARAVLLSYLFNGDGNPHGIQAAGRHELSAESGADGFFGSRATQVTYILVSLRSSGKARTRTERRQMLARARKGIRRLEKRLKTDTYNVPNKYFLCKAELLRVQGREFDAHDAFDRAIELASEHGFPGEQALACELCGTMHMQSGRTTIAMPYLARARDLYRRWGANAKVDQLEQLYPDLAREQQSTTMAGTRAMVMQEVDMTSLMKALRAIADEQIHSRMVEAIINIAIEFAGAQRGILALRDADGKLRIEAEASVDADETVILQSVPLDQCETVSQTTVNYVSRTQESVVVADALAVNSSVPGLDHEEYILRERVRSILCLPIAIGKGNDRALTGLLYLENNHISNCFTEARIGALEIISVAAAGRLELSRKATVDGLTNLFNHDYFQNMLRQELAGVVRYGREMSLLLIDIDHFKHFNDTWGHQLGDQVLREVSDLIRENSRENDTAARYGGEEMVVILPGAGQDEAAVVAERIRIAIAKHQVRMDDEVLSVTVSMGLSTAGPADADPEKLVKRADTALYKSKANGRNQLTLAD</sequence>
<dbReference type="NCBIfam" id="TIGR00254">
    <property type="entry name" value="GGDEF"/>
    <property type="match status" value="1"/>
</dbReference>
<dbReference type="PANTHER" id="PTHR43642:SF1">
    <property type="entry name" value="HYBRID SIGNAL TRANSDUCTION HISTIDINE KINASE G"/>
    <property type="match status" value="1"/>
</dbReference>
<keyword evidence="4" id="KW-0808">Transferase</keyword>
<evidence type="ECO:0000313" key="5">
    <source>
        <dbReference type="Proteomes" id="UP001595798"/>
    </source>
</evidence>
<name>A0ABV8QER9_9GAMM</name>
<dbReference type="CDD" id="cd01949">
    <property type="entry name" value="GGDEF"/>
    <property type="match status" value="1"/>
</dbReference>
<organism evidence="4 5">
    <name type="scientific">Marinobacter lacisalsi</name>
    <dbReference type="NCBI Taxonomy" id="475979"/>
    <lineage>
        <taxon>Bacteria</taxon>
        <taxon>Pseudomonadati</taxon>
        <taxon>Pseudomonadota</taxon>
        <taxon>Gammaproteobacteria</taxon>
        <taxon>Pseudomonadales</taxon>
        <taxon>Marinobacteraceae</taxon>
        <taxon>Marinobacter</taxon>
    </lineage>
</organism>
<reference evidence="5" key="1">
    <citation type="journal article" date="2019" name="Int. J. Syst. Evol. Microbiol.">
        <title>The Global Catalogue of Microorganisms (GCM) 10K type strain sequencing project: providing services to taxonomists for standard genome sequencing and annotation.</title>
        <authorList>
            <consortium name="The Broad Institute Genomics Platform"/>
            <consortium name="The Broad Institute Genome Sequencing Center for Infectious Disease"/>
            <person name="Wu L."/>
            <person name="Ma J."/>
        </authorList>
    </citation>
    <scope>NUCLEOTIDE SEQUENCE [LARGE SCALE GENOMIC DNA]</scope>
    <source>
        <strain evidence="5">CECT 7297</strain>
    </source>
</reference>
<dbReference type="Pfam" id="PF00990">
    <property type="entry name" value="GGDEF"/>
    <property type="match status" value="1"/>
</dbReference>
<dbReference type="Pfam" id="PF01590">
    <property type="entry name" value="GAF"/>
    <property type="match status" value="1"/>
</dbReference>
<dbReference type="CDD" id="cd14014">
    <property type="entry name" value="STKc_PknB_like"/>
    <property type="match status" value="1"/>
</dbReference>
<feature type="domain" description="Protein kinase" evidence="2">
    <location>
        <begin position="18"/>
        <end position="278"/>
    </location>
</feature>
<evidence type="ECO:0000259" key="3">
    <source>
        <dbReference type="PROSITE" id="PS50887"/>
    </source>
</evidence>
<dbReference type="Proteomes" id="UP001595798">
    <property type="component" value="Unassembled WGS sequence"/>
</dbReference>
<dbReference type="Gene3D" id="3.30.450.40">
    <property type="match status" value="1"/>
</dbReference>
<dbReference type="InterPro" id="IPR041664">
    <property type="entry name" value="AAA_16"/>
</dbReference>
<dbReference type="PANTHER" id="PTHR43642">
    <property type="entry name" value="HYBRID SIGNAL TRANSDUCTION HISTIDINE KINASE G"/>
    <property type="match status" value="1"/>
</dbReference>
<dbReference type="PROSITE" id="PS50887">
    <property type="entry name" value="GGDEF"/>
    <property type="match status" value="1"/>
</dbReference>
<dbReference type="SUPFAM" id="SSF55781">
    <property type="entry name" value="GAF domain-like"/>
    <property type="match status" value="1"/>
</dbReference>
<keyword evidence="5" id="KW-1185">Reference proteome</keyword>
<comment type="subcellular location">
    <subcellularLocation>
        <location evidence="1">Membrane</location>
        <topology evidence="1">Single-pass membrane protein</topology>
    </subcellularLocation>
</comment>
<gene>
    <name evidence="4" type="ORF">ACFOZ5_03140</name>
</gene>
<proteinExistence type="predicted"/>
<dbReference type="InterPro" id="IPR027417">
    <property type="entry name" value="P-loop_NTPase"/>
</dbReference>
<dbReference type="SUPFAM" id="SSF55073">
    <property type="entry name" value="Nucleotide cyclase"/>
    <property type="match status" value="1"/>
</dbReference>
<dbReference type="Pfam" id="PF13191">
    <property type="entry name" value="AAA_16"/>
    <property type="match status" value="1"/>
</dbReference>
<dbReference type="SMART" id="SM00065">
    <property type="entry name" value="GAF"/>
    <property type="match status" value="1"/>
</dbReference>